<feature type="region of interest" description="Disordered" evidence="1">
    <location>
        <begin position="48"/>
        <end position="68"/>
    </location>
</feature>
<protein>
    <submittedName>
        <fullName evidence="2">Uncharacterized protein</fullName>
    </submittedName>
</protein>
<evidence type="ECO:0000313" key="3">
    <source>
        <dbReference type="Proteomes" id="UP000034182"/>
    </source>
</evidence>
<dbReference type="EMBL" id="LAQI01000214">
    <property type="protein sequence ID" value="KKY14848.1"/>
    <property type="molecule type" value="Genomic_DNA"/>
</dbReference>
<feature type="region of interest" description="Disordered" evidence="1">
    <location>
        <begin position="140"/>
        <end position="177"/>
    </location>
</feature>
<dbReference type="AlphaFoldDB" id="A0A0G2FSI0"/>
<evidence type="ECO:0000313" key="2">
    <source>
        <dbReference type="EMBL" id="KKY14848.1"/>
    </source>
</evidence>
<feature type="region of interest" description="Disordered" evidence="1">
    <location>
        <begin position="86"/>
        <end position="124"/>
    </location>
</feature>
<gene>
    <name evidence="2" type="ORF">UCDDS831_g07926</name>
</gene>
<evidence type="ECO:0000256" key="1">
    <source>
        <dbReference type="SAM" id="MobiDB-lite"/>
    </source>
</evidence>
<sequence length="200" mass="20857">MPAITPSSTTWTLRLKHNKTTVLLHVDPLQTLASVRAELLHCLRETFPEDNNNNNGGGRPLPADPAELQLAKMRDPSDPERGWVLLVSGGGGGGGGSDEKGKGRAKAKAKAASGGGGGGGADSLKAVGVKDNSVLAFRWGVRAGRDGDGDGDAGGEMELDEDDEDGEGDVGDDDDDAWDVVLPKYEDSYMDALEDEGIVE</sequence>
<proteinExistence type="predicted"/>
<comment type="caution">
    <text evidence="2">The sequence shown here is derived from an EMBL/GenBank/DDBJ whole genome shotgun (WGS) entry which is preliminary data.</text>
</comment>
<name>A0A0G2FSI0_9PEZI</name>
<organism evidence="2 3">
    <name type="scientific">Diplodia seriata</name>
    <dbReference type="NCBI Taxonomy" id="420778"/>
    <lineage>
        <taxon>Eukaryota</taxon>
        <taxon>Fungi</taxon>
        <taxon>Dikarya</taxon>
        <taxon>Ascomycota</taxon>
        <taxon>Pezizomycotina</taxon>
        <taxon>Dothideomycetes</taxon>
        <taxon>Dothideomycetes incertae sedis</taxon>
        <taxon>Botryosphaeriales</taxon>
        <taxon>Botryosphaeriaceae</taxon>
        <taxon>Diplodia</taxon>
    </lineage>
</organism>
<accession>A0A0G2FSI0</accession>
<feature type="compositionally biased region" description="Acidic residues" evidence="1">
    <location>
        <begin position="149"/>
        <end position="177"/>
    </location>
</feature>
<reference evidence="2 3" key="2">
    <citation type="submission" date="2015-05" db="EMBL/GenBank/DDBJ databases">
        <title>Distinctive expansion of gene families associated with plant cell wall degradation and secondary metabolism in the genomes of grapevine trunk pathogens.</title>
        <authorList>
            <person name="Lawrence D.P."/>
            <person name="Travadon R."/>
            <person name="Rolshausen P.E."/>
            <person name="Baumgartner K."/>
        </authorList>
    </citation>
    <scope>NUCLEOTIDE SEQUENCE [LARGE SCALE GENOMIC DNA]</scope>
    <source>
        <strain evidence="2">DS831</strain>
    </source>
</reference>
<reference evidence="2 3" key="1">
    <citation type="submission" date="2015-03" db="EMBL/GenBank/DDBJ databases">
        <authorList>
            <person name="Morales-Cruz A."/>
            <person name="Amrine K.C."/>
            <person name="Cantu D."/>
        </authorList>
    </citation>
    <scope>NUCLEOTIDE SEQUENCE [LARGE SCALE GENOMIC DNA]</scope>
    <source>
        <strain evidence="2">DS831</strain>
    </source>
</reference>
<dbReference type="Proteomes" id="UP000034182">
    <property type="component" value="Unassembled WGS sequence"/>
</dbReference>